<evidence type="ECO:0000313" key="2">
    <source>
        <dbReference type="Proteomes" id="UP000808914"/>
    </source>
</evidence>
<dbReference type="RefSeq" id="WP_205002367.1">
    <property type="nucleotide sequence ID" value="NZ_JAFBER010000002.1"/>
</dbReference>
<sequence length="77" mass="8809">MILHTICPLEDVLEQENKKNDKKLTMEINGVKLIVEESGVNEYEIIQLISSDPQHFLDTRYQPGEKLTMKPLLPSAT</sequence>
<name>A0ABS2PY42_9BACL</name>
<organism evidence="1 2">
    <name type="scientific">Scopulibacillus daqui</name>
    <dbReference type="NCBI Taxonomy" id="1469162"/>
    <lineage>
        <taxon>Bacteria</taxon>
        <taxon>Bacillati</taxon>
        <taxon>Bacillota</taxon>
        <taxon>Bacilli</taxon>
        <taxon>Bacillales</taxon>
        <taxon>Sporolactobacillaceae</taxon>
        <taxon>Scopulibacillus</taxon>
    </lineage>
</organism>
<keyword evidence="2" id="KW-1185">Reference proteome</keyword>
<comment type="caution">
    <text evidence="1">The sequence shown here is derived from an EMBL/GenBank/DDBJ whole genome shotgun (WGS) entry which is preliminary data.</text>
</comment>
<gene>
    <name evidence="1" type="ORF">JOD45_000597</name>
</gene>
<proteinExistence type="predicted"/>
<dbReference type="EMBL" id="JAFBER010000002">
    <property type="protein sequence ID" value="MBM7644404.1"/>
    <property type="molecule type" value="Genomic_DNA"/>
</dbReference>
<accession>A0ABS2PY42</accession>
<dbReference type="Proteomes" id="UP000808914">
    <property type="component" value="Unassembled WGS sequence"/>
</dbReference>
<evidence type="ECO:0000313" key="1">
    <source>
        <dbReference type="EMBL" id="MBM7644404.1"/>
    </source>
</evidence>
<protein>
    <recommendedName>
        <fullName evidence="3">YlzJ-like protein</fullName>
    </recommendedName>
</protein>
<dbReference type="InterPro" id="IPR025619">
    <property type="entry name" value="YlzJ"/>
</dbReference>
<reference evidence="1 2" key="1">
    <citation type="submission" date="2021-01" db="EMBL/GenBank/DDBJ databases">
        <title>Genomic Encyclopedia of Type Strains, Phase IV (KMG-IV): sequencing the most valuable type-strain genomes for metagenomic binning, comparative biology and taxonomic classification.</title>
        <authorList>
            <person name="Goeker M."/>
        </authorList>
    </citation>
    <scope>NUCLEOTIDE SEQUENCE [LARGE SCALE GENOMIC DNA]</scope>
    <source>
        <strain evidence="1 2">DSM 28236</strain>
    </source>
</reference>
<evidence type="ECO:0008006" key="3">
    <source>
        <dbReference type="Google" id="ProtNLM"/>
    </source>
</evidence>
<dbReference type="Pfam" id="PF14035">
    <property type="entry name" value="YlzJ"/>
    <property type="match status" value="1"/>
</dbReference>